<evidence type="ECO:0000313" key="3">
    <source>
        <dbReference type="EMBL" id="KLO31674.1"/>
    </source>
</evidence>
<reference evidence="4" key="2">
    <citation type="submission" date="2021-08" db="EMBL/GenBank/DDBJ databases">
        <title>Whole genome sequencing of non-tuberculosis mycobacteria type-strains.</title>
        <authorList>
            <person name="Igarashi Y."/>
            <person name="Osugi A."/>
            <person name="Mitarai S."/>
        </authorList>
    </citation>
    <scope>NUCLEOTIDE SEQUENCE</scope>
    <source>
        <strain evidence="4">JCM 30995</strain>
    </source>
</reference>
<keyword evidence="1" id="KW-0175">Coiled coil</keyword>
<accession>A0A9X7WI02</accession>
<dbReference type="AlphaFoldDB" id="A0A9X7WI02"/>
<reference evidence="3 5" key="1">
    <citation type="submission" date="2015-05" db="EMBL/GenBank/DDBJ databases">
        <title>Genome sequence of Mycobacterium heraklionense Davo strain.</title>
        <authorList>
            <person name="Greninger A.L."/>
            <person name="Cunningham G."/>
            <person name="Miller S."/>
        </authorList>
    </citation>
    <scope>NUCLEOTIDE SEQUENCE [LARGE SCALE GENOMIC DNA]</scope>
    <source>
        <strain evidence="3 5">Davo</strain>
    </source>
</reference>
<feature type="coiled-coil region" evidence="1">
    <location>
        <begin position="59"/>
        <end position="86"/>
    </location>
</feature>
<evidence type="ECO:0000313" key="5">
    <source>
        <dbReference type="Proteomes" id="UP000036464"/>
    </source>
</evidence>
<gene>
    <name evidence="3" type="ORF">ABW16_02310</name>
    <name evidence="4" type="ORF">K3U94_04835</name>
</gene>
<sequence length="128" mass="13731">MLNRRRKASVVAIAGAALLGWAPIAGADDPPACDEKDLQCQLEQDQEQDQGAGIAQRVIDETKQGADRANKALQEANQGNDQAKKAIDLSDKNCWVVNGVPTMWSPGLATGPGQRAEPCYYVYGLTPH</sequence>
<evidence type="ECO:0000313" key="4">
    <source>
        <dbReference type="EMBL" id="QZA08623.1"/>
    </source>
</evidence>
<evidence type="ECO:0000313" key="6">
    <source>
        <dbReference type="Proteomes" id="UP000825008"/>
    </source>
</evidence>
<evidence type="ECO:0000256" key="1">
    <source>
        <dbReference type="SAM" id="Coils"/>
    </source>
</evidence>
<dbReference type="RefSeq" id="WP_047317458.1">
    <property type="nucleotide sequence ID" value="NZ_CP080997.1"/>
</dbReference>
<dbReference type="Proteomes" id="UP000825008">
    <property type="component" value="Chromosome"/>
</dbReference>
<dbReference type="Proteomes" id="UP000036464">
    <property type="component" value="Unassembled WGS sequence"/>
</dbReference>
<proteinExistence type="predicted"/>
<dbReference type="EMBL" id="LDPO01000001">
    <property type="protein sequence ID" value="KLO31674.1"/>
    <property type="molecule type" value="Genomic_DNA"/>
</dbReference>
<dbReference type="EMBL" id="CP080997">
    <property type="protein sequence ID" value="QZA08623.1"/>
    <property type="molecule type" value="Genomic_DNA"/>
</dbReference>
<protein>
    <submittedName>
        <fullName evidence="4">Uncharacterized protein</fullName>
    </submittedName>
</protein>
<organism evidence="4 6">
    <name type="scientific">Mycolicibacter heraklionensis</name>
    <dbReference type="NCBI Taxonomy" id="512402"/>
    <lineage>
        <taxon>Bacteria</taxon>
        <taxon>Bacillati</taxon>
        <taxon>Actinomycetota</taxon>
        <taxon>Actinomycetes</taxon>
        <taxon>Mycobacteriales</taxon>
        <taxon>Mycobacteriaceae</taxon>
        <taxon>Mycolicibacter</taxon>
    </lineage>
</organism>
<dbReference type="OrthoDB" id="4641848at2"/>
<evidence type="ECO:0000256" key="2">
    <source>
        <dbReference type="SAM" id="SignalP"/>
    </source>
</evidence>
<keyword evidence="2" id="KW-0732">Signal</keyword>
<feature type="signal peptide" evidence="2">
    <location>
        <begin position="1"/>
        <end position="27"/>
    </location>
</feature>
<dbReference type="KEGG" id="mher:K3U94_04835"/>
<feature type="chain" id="PRO_5040867764" evidence="2">
    <location>
        <begin position="28"/>
        <end position="128"/>
    </location>
</feature>
<name>A0A9X7WI02_9MYCO</name>
<keyword evidence="5" id="KW-1185">Reference proteome</keyword>